<reference evidence="12 13" key="1">
    <citation type="submission" date="2019-08" db="EMBL/GenBank/DDBJ databases">
        <authorList>
            <person name="Seo M.-J."/>
        </authorList>
    </citation>
    <scope>NUCLEOTIDE SEQUENCE [LARGE SCALE GENOMIC DNA]</scope>
    <source>
        <strain evidence="12 13">KIGAM108</strain>
    </source>
</reference>
<dbReference type="PANTHER" id="PTHR33446">
    <property type="entry name" value="PROTEIN TONB-RELATED"/>
    <property type="match status" value="1"/>
</dbReference>
<keyword evidence="8" id="KW-1133">Transmembrane helix</keyword>
<dbReference type="InterPro" id="IPR037682">
    <property type="entry name" value="TonB_C"/>
</dbReference>
<keyword evidence="13" id="KW-1185">Reference proteome</keyword>
<protein>
    <submittedName>
        <fullName evidence="12">TonB family protein</fullName>
    </submittedName>
</protein>
<dbReference type="NCBIfam" id="TIGR01352">
    <property type="entry name" value="tonB_Cterm"/>
    <property type="match status" value="1"/>
</dbReference>
<evidence type="ECO:0000256" key="3">
    <source>
        <dbReference type="ARBA" id="ARBA00022448"/>
    </source>
</evidence>
<keyword evidence="10" id="KW-0732">Signal</keyword>
<keyword evidence="4" id="KW-1003">Cell membrane</keyword>
<accession>A0A5D6VCQ0</accession>
<evidence type="ECO:0000313" key="12">
    <source>
        <dbReference type="EMBL" id="TYZ12578.1"/>
    </source>
</evidence>
<evidence type="ECO:0000313" key="13">
    <source>
        <dbReference type="Proteomes" id="UP000322791"/>
    </source>
</evidence>
<evidence type="ECO:0000256" key="2">
    <source>
        <dbReference type="ARBA" id="ARBA00006555"/>
    </source>
</evidence>
<dbReference type="GO" id="GO:0031992">
    <property type="term" value="F:energy transducer activity"/>
    <property type="evidence" value="ECO:0007669"/>
    <property type="project" value="TreeGrafter"/>
</dbReference>
<organism evidence="12 13">
    <name type="scientific">Hymenobacter lutimineralis</name>
    <dbReference type="NCBI Taxonomy" id="2606448"/>
    <lineage>
        <taxon>Bacteria</taxon>
        <taxon>Pseudomonadati</taxon>
        <taxon>Bacteroidota</taxon>
        <taxon>Cytophagia</taxon>
        <taxon>Cytophagales</taxon>
        <taxon>Hymenobacteraceae</taxon>
        <taxon>Hymenobacter</taxon>
    </lineage>
</organism>
<feature type="signal peptide" evidence="10">
    <location>
        <begin position="1"/>
        <end position="22"/>
    </location>
</feature>
<dbReference type="SUPFAM" id="SSF82185">
    <property type="entry name" value="Histone H3 K4-specific methyltransferase SET7/9 N-terminal domain"/>
    <property type="match status" value="1"/>
</dbReference>
<dbReference type="EMBL" id="VTHL01000003">
    <property type="protein sequence ID" value="TYZ12578.1"/>
    <property type="molecule type" value="Genomic_DNA"/>
</dbReference>
<comment type="subcellular location">
    <subcellularLocation>
        <location evidence="1">Cell inner membrane</location>
        <topology evidence="1">Single-pass membrane protein</topology>
        <orientation evidence="1">Periplasmic side</orientation>
    </subcellularLocation>
</comment>
<dbReference type="InterPro" id="IPR006260">
    <property type="entry name" value="TonB/TolA_C"/>
</dbReference>
<feature type="chain" id="PRO_5022691564" evidence="10">
    <location>
        <begin position="23"/>
        <end position="248"/>
    </location>
</feature>
<keyword evidence="9" id="KW-0472">Membrane</keyword>
<keyword evidence="6" id="KW-0812">Transmembrane</keyword>
<gene>
    <name evidence="12" type="ORF">FY528_04580</name>
</gene>
<evidence type="ECO:0000256" key="4">
    <source>
        <dbReference type="ARBA" id="ARBA00022475"/>
    </source>
</evidence>
<dbReference type="PANTHER" id="PTHR33446:SF2">
    <property type="entry name" value="PROTEIN TONB"/>
    <property type="match status" value="1"/>
</dbReference>
<evidence type="ECO:0000256" key="7">
    <source>
        <dbReference type="ARBA" id="ARBA00022927"/>
    </source>
</evidence>
<evidence type="ECO:0000256" key="1">
    <source>
        <dbReference type="ARBA" id="ARBA00004383"/>
    </source>
</evidence>
<evidence type="ECO:0000259" key="11">
    <source>
        <dbReference type="PROSITE" id="PS52015"/>
    </source>
</evidence>
<sequence length="248" mass="27458">MRPSLSFLVPFLSLGISFASFGQDTEKVTVSQQKPLGREEYFVLKGAPATKQGPYQQYSGRKGAKLLTSGFYTAGQKDSLWITYAENSQELSQKGHYHNDEKVGVWDYYGSDGKLAQQYDHSKGKLLFSKPTMLMNGLVFSAAEEGVKLDTDPVYVEQLNPMVSYIGRNMRYPAEALRKDVQGKVWVAFTIDTKGNTTDYRVIQGLGSGCDEEALRVVKLIPTNWIPAYAGGKPVAADCLVPVSYAIR</sequence>
<dbReference type="SUPFAM" id="SSF74653">
    <property type="entry name" value="TolA/TonB C-terminal domain"/>
    <property type="match status" value="1"/>
</dbReference>
<dbReference type="AlphaFoldDB" id="A0A5D6VCQ0"/>
<name>A0A5D6VCQ0_9BACT</name>
<dbReference type="RefSeq" id="WP_149069817.1">
    <property type="nucleotide sequence ID" value="NZ_VTHL01000003.1"/>
</dbReference>
<evidence type="ECO:0000256" key="5">
    <source>
        <dbReference type="ARBA" id="ARBA00022519"/>
    </source>
</evidence>
<comment type="similarity">
    <text evidence="2">Belongs to the TonB family.</text>
</comment>
<evidence type="ECO:0000256" key="6">
    <source>
        <dbReference type="ARBA" id="ARBA00022692"/>
    </source>
</evidence>
<evidence type="ECO:0000256" key="8">
    <source>
        <dbReference type="ARBA" id="ARBA00022989"/>
    </source>
</evidence>
<dbReference type="InterPro" id="IPR051045">
    <property type="entry name" value="TonB-dependent_transducer"/>
</dbReference>
<proteinExistence type="inferred from homology"/>
<dbReference type="GO" id="GO:0015031">
    <property type="term" value="P:protein transport"/>
    <property type="evidence" value="ECO:0007669"/>
    <property type="project" value="UniProtKB-KW"/>
</dbReference>
<dbReference type="Gene3D" id="3.30.1150.10">
    <property type="match status" value="1"/>
</dbReference>
<dbReference type="Gene3D" id="3.90.930.1">
    <property type="match status" value="1"/>
</dbReference>
<dbReference type="PROSITE" id="PS52015">
    <property type="entry name" value="TONB_CTD"/>
    <property type="match status" value="1"/>
</dbReference>
<dbReference type="GO" id="GO:0055085">
    <property type="term" value="P:transmembrane transport"/>
    <property type="evidence" value="ECO:0007669"/>
    <property type="project" value="InterPro"/>
</dbReference>
<keyword evidence="7" id="KW-0653">Protein transport</keyword>
<evidence type="ECO:0000256" key="10">
    <source>
        <dbReference type="SAM" id="SignalP"/>
    </source>
</evidence>
<comment type="caution">
    <text evidence="12">The sequence shown here is derived from an EMBL/GenBank/DDBJ whole genome shotgun (WGS) entry which is preliminary data.</text>
</comment>
<dbReference type="Proteomes" id="UP000322791">
    <property type="component" value="Unassembled WGS sequence"/>
</dbReference>
<keyword evidence="5" id="KW-0997">Cell inner membrane</keyword>
<evidence type="ECO:0000256" key="9">
    <source>
        <dbReference type="ARBA" id="ARBA00023136"/>
    </source>
</evidence>
<keyword evidence="3" id="KW-0813">Transport</keyword>
<dbReference type="GO" id="GO:0098797">
    <property type="term" value="C:plasma membrane protein complex"/>
    <property type="evidence" value="ECO:0007669"/>
    <property type="project" value="TreeGrafter"/>
</dbReference>
<dbReference type="Pfam" id="PF03544">
    <property type="entry name" value="TonB_C"/>
    <property type="match status" value="1"/>
</dbReference>
<feature type="domain" description="TonB C-terminal" evidence="11">
    <location>
        <begin position="157"/>
        <end position="248"/>
    </location>
</feature>